<dbReference type="AlphaFoldDB" id="A0A2T4HQQ0"/>
<reference evidence="2 3" key="1">
    <citation type="submission" date="2017-11" db="EMBL/GenBank/DDBJ databases">
        <title>Sphingomonas oleivorans sp. nov., isolated from oil-contaminated soil.</title>
        <authorList>
            <person name="Wang L."/>
            <person name="Chen L."/>
        </authorList>
    </citation>
    <scope>NUCLEOTIDE SEQUENCE [LARGE SCALE GENOMIC DNA]</scope>
    <source>
        <strain evidence="2 3">K101</strain>
    </source>
</reference>
<keyword evidence="3" id="KW-1185">Reference proteome</keyword>
<evidence type="ECO:0000313" key="3">
    <source>
        <dbReference type="Proteomes" id="UP000241206"/>
    </source>
</evidence>
<dbReference type="Proteomes" id="UP000241206">
    <property type="component" value="Unassembled WGS sequence"/>
</dbReference>
<evidence type="ECO:0000256" key="1">
    <source>
        <dbReference type="SAM" id="Phobius"/>
    </source>
</evidence>
<keyword evidence="1" id="KW-1133">Transmembrane helix</keyword>
<dbReference type="EMBL" id="PHHF01000067">
    <property type="protein sequence ID" value="PTD18108.1"/>
    <property type="molecule type" value="Genomic_DNA"/>
</dbReference>
<keyword evidence="1" id="KW-0472">Membrane</keyword>
<dbReference type="InterPro" id="IPR007047">
    <property type="entry name" value="Flp_Fap"/>
</dbReference>
<organism evidence="2 3">
    <name type="scientific">Edaphosphingomonas fennica</name>
    <dbReference type="NCBI Taxonomy" id="114404"/>
    <lineage>
        <taxon>Bacteria</taxon>
        <taxon>Pseudomonadati</taxon>
        <taxon>Pseudomonadota</taxon>
        <taxon>Alphaproteobacteria</taxon>
        <taxon>Sphingomonadales</taxon>
        <taxon>Rhizorhabdaceae</taxon>
        <taxon>Edaphosphingomonas</taxon>
    </lineage>
</organism>
<comment type="caution">
    <text evidence="2">The sequence shown here is derived from an EMBL/GenBank/DDBJ whole genome shotgun (WGS) entry which is preliminary data.</text>
</comment>
<proteinExistence type="predicted"/>
<accession>A0A2T4HQQ0</accession>
<keyword evidence="1" id="KW-0812">Transmembrane</keyword>
<dbReference type="RefSeq" id="WP_107395484.1">
    <property type="nucleotide sequence ID" value="NZ_PHHF01000067.1"/>
</dbReference>
<feature type="transmembrane region" description="Helical" evidence="1">
    <location>
        <begin position="20"/>
        <end position="39"/>
    </location>
</feature>
<sequence length="57" mass="6127">MGYLLRRLAGNDRGATAIEYGLILAFIAMAMVGVLSQVAGTTIDMWQHVADKVTDNS</sequence>
<protein>
    <submittedName>
        <fullName evidence="2">Flp family type IVb pilin</fullName>
    </submittedName>
</protein>
<dbReference type="Pfam" id="PF04964">
    <property type="entry name" value="Flp_Fap"/>
    <property type="match status" value="1"/>
</dbReference>
<name>A0A2T4HQQ0_9SPHN</name>
<evidence type="ECO:0000313" key="2">
    <source>
        <dbReference type="EMBL" id="PTD18108.1"/>
    </source>
</evidence>
<gene>
    <name evidence="2" type="ORF">CV103_15650</name>
</gene>